<accession>G9X2M1</accession>
<dbReference type="AlphaFoldDB" id="G9X2M1"/>
<comment type="caution">
    <text evidence="1">The sequence shown here is derived from an EMBL/GenBank/DDBJ whole genome shotgun (WGS) entry which is preliminary data.</text>
</comment>
<organism evidence="1 2">
    <name type="scientific">Peptoanaerobacter stomatis</name>
    <dbReference type="NCBI Taxonomy" id="796937"/>
    <lineage>
        <taxon>Bacteria</taxon>
        <taxon>Bacillati</taxon>
        <taxon>Bacillota</taxon>
        <taxon>Clostridia</taxon>
        <taxon>Peptostreptococcales</taxon>
        <taxon>Filifactoraceae</taxon>
        <taxon>Peptoanaerobacter</taxon>
    </lineage>
</organism>
<evidence type="ECO:0000313" key="2">
    <source>
        <dbReference type="Proteomes" id="UP000006437"/>
    </source>
</evidence>
<proteinExistence type="predicted"/>
<gene>
    <name evidence="1" type="ORF">HMPREF9629_00628</name>
</gene>
<sequence length="68" mass="8354">MIKNEDWTWTQETLKAIIERVIERRDEYENEKKNDFDAGVVMGYNFVLDMFKNDLECRGYNYDEFMKD</sequence>
<dbReference type="BioCyc" id="EBAC796937-HMP:GMGH-630-MONOMER"/>
<name>G9X2M1_9FIRM</name>
<dbReference type="HOGENOM" id="CLU_2790277_0_0_9"/>
<dbReference type="RefSeq" id="WP_009524864.1">
    <property type="nucleotide sequence ID" value="NZ_JH414548.1"/>
</dbReference>
<dbReference type="Proteomes" id="UP000006437">
    <property type="component" value="Unassembled WGS sequence"/>
</dbReference>
<dbReference type="EMBL" id="AFZE01000056">
    <property type="protein sequence ID" value="EHL11091.1"/>
    <property type="molecule type" value="Genomic_DNA"/>
</dbReference>
<protein>
    <submittedName>
        <fullName evidence="1">Uncharacterized protein</fullName>
    </submittedName>
</protein>
<reference evidence="1 2" key="1">
    <citation type="submission" date="2011-08" db="EMBL/GenBank/DDBJ databases">
        <title>The Genome Sequence of Eubacteriaceae bacterium ACC19a.</title>
        <authorList>
            <consortium name="The Broad Institute Genome Sequencing Platform"/>
            <person name="Earl A."/>
            <person name="Ward D."/>
            <person name="Feldgarden M."/>
            <person name="Gevers D."/>
            <person name="Sizova M."/>
            <person name="Hazen A."/>
            <person name="Epstein S."/>
            <person name="Young S.K."/>
            <person name="Zeng Q."/>
            <person name="Gargeya S."/>
            <person name="Fitzgerald M."/>
            <person name="Haas B."/>
            <person name="Abouelleil A."/>
            <person name="Alvarado L."/>
            <person name="Arachchi H.M."/>
            <person name="Berlin A."/>
            <person name="Brown A."/>
            <person name="Chapman S.B."/>
            <person name="Chen Z."/>
            <person name="Dunbar C."/>
            <person name="Freedman E."/>
            <person name="Gearin G."/>
            <person name="Gellesch M."/>
            <person name="Goldberg J."/>
            <person name="Griggs A."/>
            <person name="Gujja S."/>
            <person name="Heiman D."/>
            <person name="Howarth C."/>
            <person name="Larson L."/>
            <person name="Lui A."/>
            <person name="MacDonald P.J.P."/>
            <person name="Montmayeur A."/>
            <person name="Murphy C."/>
            <person name="Neiman D."/>
            <person name="Pearson M."/>
            <person name="Priest M."/>
            <person name="Roberts A."/>
            <person name="Saif S."/>
            <person name="Shea T."/>
            <person name="Shenoy N."/>
            <person name="Sisk P."/>
            <person name="Stolte C."/>
            <person name="Sykes S."/>
            <person name="Wortman J."/>
            <person name="Nusbaum C."/>
            <person name="Birren B."/>
        </authorList>
    </citation>
    <scope>NUCLEOTIDE SEQUENCE [LARGE SCALE GENOMIC DNA]</scope>
    <source>
        <strain evidence="1 2">ACC19a</strain>
    </source>
</reference>
<evidence type="ECO:0000313" key="1">
    <source>
        <dbReference type="EMBL" id="EHL11091.1"/>
    </source>
</evidence>